<dbReference type="RefSeq" id="WP_241446018.1">
    <property type="nucleotide sequence ID" value="NZ_JAKZHW010000001.1"/>
</dbReference>
<accession>A0ABS9VJZ2</accession>
<dbReference type="Pfam" id="PF04085">
    <property type="entry name" value="MreC"/>
    <property type="match status" value="1"/>
</dbReference>
<dbReference type="InterPro" id="IPR042175">
    <property type="entry name" value="Cell/Rod_MreC_2"/>
</dbReference>
<reference evidence="7 8" key="1">
    <citation type="submission" date="2022-03" db="EMBL/GenBank/DDBJ databases">
        <authorList>
            <person name="Jo J.-H."/>
            <person name="Im W.-T."/>
        </authorList>
    </citation>
    <scope>NUCLEOTIDE SEQUENCE [LARGE SCALE GENOMIC DNA]</scope>
    <source>
        <strain evidence="7 8">SM33</strain>
    </source>
</reference>
<keyword evidence="5" id="KW-1133">Transmembrane helix</keyword>
<feature type="transmembrane region" description="Helical" evidence="5">
    <location>
        <begin position="20"/>
        <end position="43"/>
    </location>
</feature>
<keyword evidence="5" id="KW-0812">Transmembrane</keyword>
<dbReference type="Gene3D" id="2.40.10.350">
    <property type="entry name" value="Rod shape-determining protein MreC, domain 2"/>
    <property type="match status" value="1"/>
</dbReference>
<gene>
    <name evidence="7" type="ORF">LZ016_04055</name>
</gene>
<dbReference type="InterPro" id="IPR042177">
    <property type="entry name" value="Cell/Rod_1"/>
</dbReference>
<evidence type="ECO:0000259" key="6">
    <source>
        <dbReference type="Pfam" id="PF04085"/>
    </source>
</evidence>
<feature type="domain" description="Rod shape-determining protein MreC beta-barrel core" evidence="6">
    <location>
        <begin position="135"/>
        <end position="256"/>
    </location>
</feature>
<dbReference type="InterPro" id="IPR055342">
    <property type="entry name" value="MreC_beta-barrel_core"/>
</dbReference>
<protein>
    <recommendedName>
        <fullName evidence="2">Cell shape-determining protein MreC</fullName>
    </recommendedName>
    <alternativeName>
        <fullName evidence="4">Cell shape protein MreC</fullName>
    </alternativeName>
</protein>
<dbReference type="EMBL" id="JAKZHW010000001">
    <property type="protein sequence ID" value="MCH8615278.1"/>
    <property type="molecule type" value="Genomic_DNA"/>
</dbReference>
<comment type="similarity">
    <text evidence="1">Belongs to the MreC family.</text>
</comment>
<keyword evidence="5" id="KW-0472">Membrane</keyword>
<evidence type="ECO:0000313" key="7">
    <source>
        <dbReference type="EMBL" id="MCH8615278.1"/>
    </source>
</evidence>
<evidence type="ECO:0000256" key="1">
    <source>
        <dbReference type="ARBA" id="ARBA00009369"/>
    </source>
</evidence>
<keyword evidence="3" id="KW-0133">Cell shape</keyword>
<comment type="caution">
    <text evidence="7">The sequence shown here is derived from an EMBL/GenBank/DDBJ whole genome shotgun (WGS) entry which is preliminary data.</text>
</comment>
<evidence type="ECO:0000256" key="2">
    <source>
        <dbReference type="ARBA" id="ARBA00013855"/>
    </source>
</evidence>
<evidence type="ECO:0000313" key="8">
    <source>
        <dbReference type="Proteomes" id="UP001203058"/>
    </source>
</evidence>
<dbReference type="PANTHER" id="PTHR34138">
    <property type="entry name" value="CELL SHAPE-DETERMINING PROTEIN MREC"/>
    <property type="match status" value="1"/>
</dbReference>
<evidence type="ECO:0000256" key="4">
    <source>
        <dbReference type="ARBA" id="ARBA00032089"/>
    </source>
</evidence>
<name>A0ABS9VJZ2_9SPHN</name>
<dbReference type="Gene3D" id="2.40.10.340">
    <property type="entry name" value="Rod shape-determining protein MreC, domain 1"/>
    <property type="match status" value="1"/>
</dbReference>
<dbReference type="InterPro" id="IPR007221">
    <property type="entry name" value="MreC"/>
</dbReference>
<proteinExistence type="inferred from homology"/>
<organism evidence="7 8">
    <name type="scientific">Sphingomonas telluris</name>
    <dbReference type="NCBI Taxonomy" id="2907998"/>
    <lineage>
        <taxon>Bacteria</taxon>
        <taxon>Pseudomonadati</taxon>
        <taxon>Pseudomonadota</taxon>
        <taxon>Alphaproteobacteria</taxon>
        <taxon>Sphingomonadales</taxon>
        <taxon>Sphingomonadaceae</taxon>
        <taxon>Sphingomonas</taxon>
    </lineage>
</organism>
<evidence type="ECO:0000256" key="3">
    <source>
        <dbReference type="ARBA" id="ARBA00022960"/>
    </source>
</evidence>
<evidence type="ECO:0000256" key="5">
    <source>
        <dbReference type="SAM" id="Phobius"/>
    </source>
</evidence>
<dbReference type="PANTHER" id="PTHR34138:SF1">
    <property type="entry name" value="CELL SHAPE-DETERMINING PROTEIN MREC"/>
    <property type="match status" value="1"/>
</dbReference>
<sequence length="294" mass="30804">MAAPGGPRPGWSRRAQYGLFFSFIAAIAGLVIGLALLAVSLVAPKTYASVRGAALDATSPITGGLREVTATVAGVFGGAGNYWDAATQNAKLKRERELMIQRIIEAKAISQENRELKAALQLRERTRDPIATGRIVGSSFSSPRRYAIFSAGGSDGVRVGMPVRSPKGLIGRVVDSGALASRVLLVSDRASIIPARILRTGQPIISQGRGDGTVDLRPLEVGRNPFRRGDIVITSGTGGLYPPLVPIARVVRLDDDGAIALPLADPSSTSFAIVERPYEPAAVAEEVSASAEAP</sequence>
<dbReference type="Proteomes" id="UP001203058">
    <property type="component" value="Unassembled WGS sequence"/>
</dbReference>
<keyword evidence="8" id="KW-1185">Reference proteome</keyword>